<name>A0A6A6ZBR7_9PLEO</name>
<reference evidence="2" key="1">
    <citation type="journal article" date="2020" name="Stud. Mycol.">
        <title>101 Dothideomycetes genomes: a test case for predicting lifestyles and emergence of pathogens.</title>
        <authorList>
            <person name="Haridas S."/>
            <person name="Albert R."/>
            <person name="Binder M."/>
            <person name="Bloem J."/>
            <person name="Labutti K."/>
            <person name="Salamov A."/>
            <person name="Andreopoulos B."/>
            <person name="Baker S."/>
            <person name="Barry K."/>
            <person name="Bills G."/>
            <person name="Bluhm B."/>
            <person name="Cannon C."/>
            <person name="Castanera R."/>
            <person name="Culley D."/>
            <person name="Daum C."/>
            <person name="Ezra D."/>
            <person name="Gonzalez J."/>
            <person name="Henrissat B."/>
            <person name="Kuo A."/>
            <person name="Liang C."/>
            <person name="Lipzen A."/>
            <person name="Lutzoni F."/>
            <person name="Magnuson J."/>
            <person name="Mondo S."/>
            <person name="Nolan M."/>
            <person name="Ohm R."/>
            <person name="Pangilinan J."/>
            <person name="Park H.-J."/>
            <person name="Ramirez L."/>
            <person name="Alfaro M."/>
            <person name="Sun H."/>
            <person name="Tritt A."/>
            <person name="Yoshinaga Y."/>
            <person name="Zwiers L.-H."/>
            <person name="Turgeon B."/>
            <person name="Goodwin S."/>
            <person name="Spatafora J."/>
            <person name="Crous P."/>
            <person name="Grigoriev I."/>
        </authorList>
    </citation>
    <scope>NUCLEOTIDE SEQUENCE</scope>
    <source>
        <strain evidence="2">CBS 113818</strain>
    </source>
</reference>
<dbReference type="AlphaFoldDB" id="A0A6A6ZBR7"/>
<protein>
    <submittedName>
        <fullName evidence="2">Uncharacterized protein</fullName>
    </submittedName>
</protein>
<gene>
    <name evidence="2" type="ORF">CC86DRAFT_246526</name>
</gene>
<proteinExistence type="predicted"/>
<accession>A0A6A6ZBR7</accession>
<dbReference type="EMBL" id="MU006251">
    <property type="protein sequence ID" value="KAF2818532.1"/>
    <property type="molecule type" value="Genomic_DNA"/>
</dbReference>
<sequence length="64" mass="7587">PWHIVLPQHLASIVYAAMWLQAQLYPQHATRTFEYAFKKWAWNITTNGNLNDVPSLTPVERQHW</sequence>
<dbReference type="OrthoDB" id="10628412at2759"/>
<feature type="non-terminal residue" evidence="2">
    <location>
        <position position="1"/>
    </location>
</feature>
<feature type="non-terminal residue" evidence="2">
    <location>
        <position position="64"/>
    </location>
</feature>
<organism evidence="2 3">
    <name type="scientific">Ophiobolus disseminans</name>
    <dbReference type="NCBI Taxonomy" id="1469910"/>
    <lineage>
        <taxon>Eukaryota</taxon>
        <taxon>Fungi</taxon>
        <taxon>Dikarya</taxon>
        <taxon>Ascomycota</taxon>
        <taxon>Pezizomycotina</taxon>
        <taxon>Dothideomycetes</taxon>
        <taxon>Pleosporomycetidae</taxon>
        <taxon>Pleosporales</taxon>
        <taxon>Pleosporineae</taxon>
        <taxon>Phaeosphaeriaceae</taxon>
        <taxon>Ophiobolus</taxon>
    </lineage>
</organism>
<evidence type="ECO:0000313" key="2">
    <source>
        <dbReference type="EMBL" id="KAF2818532.1"/>
    </source>
</evidence>
<keyword evidence="1" id="KW-0732">Signal</keyword>
<evidence type="ECO:0000313" key="3">
    <source>
        <dbReference type="Proteomes" id="UP000799424"/>
    </source>
</evidence>
<dbReference type="Proteomes" id="UP000799424">
    <property type="component" value="Unassembled WGS sequence"/>
</dbReference>
<feature type="signal peptide" evidence="1">
    <location>
        <begin position="1"/>
        <end position="16"/>
    </location>
</feature>
<keyword evidence="3" id="KW-1185">Reference proteome</keyword>
<evidence type="ECO:0000256" key="1">
    <source>
        <dbReference type="SAM" id="SignalP"/>
    </source>
</evidence>
<feature type="chain" id="PRO_5025656133" evidence="1">
    <location>
        <begin position="17"/>
        <end position="64"/>
    </location>
</feature>